<dbReference type="AlphaFoldDB" id="A0A226XAN8"/>
<reference evidence="2" key="1">
    <citation type="submission" date="2017-01" db="EMBL/GenBank/DDBJ databases">
        <title>Genome Analysis of Deinococcus marmoris KOPRI26562.</title>
        <authorList>
            <person name="Kim J.H."/>
            <person name="Oh H.-M."/>
        </authorList>
    </citation>
    <scope>NUCLEOTIDE SEQUENCE [LARGE SCALE GENOMIC DNA]</scope>
    <source>
        <strain evidence="2">PAMC 26633</strain>
    </source>
</reference>
<accession>A0A226XAN8</accession>
<proteinExistence type="predicted"/>
<gene>
    <name evidence="1" type="ORF">BSU04_01315</name>
</gene>
<dbReference type="EMBL" id="MTHB01000013">
    <property type="protein sequence ID" value="OXC80511.1"/>
    <property type="molecule type" value="Genomic_DNA"/>
</dbReference>
<name>A0A226XAN8_CABSO</name>
<sequence length="38" mass="4266">MERSFEAVIDGAASNAAAEFRSRLKRRPSIHGVVFHHD</sequence>
<evidence type="ECO:0000313" key="1">
    <source>
        <dbReference type="EMBL" id="OXC80511.1"/>
    </source>
</evidence>
<organism evidence="1 2">
    <name type="scientific">Caballeronia sordidicola</name>
    <name type="common">Burkholderia sordidicola</name>
    <dbReference type="NCBI Taxonomy" id="196367"/>
    <lineage>
        <taxon>Bacteria</taxon>
        <taxon>Pseudomonadati</taxon>
        <taxon>Pseudomonadota</taxon>
        <taxon>Betaproteobacteria</taxon>
        <taxon>Burkholderiales</taxon>
        <taxon>Burkholderiaceae</taxon>
        <taxon>Caballeronia</taxon>
    </lineage>
</organism>
<evidence type="ECO:0000313" key="2">
    <source>
        <dbReference type="Proteomes" id="UP000214720"/>
    </source>
</evidence>
<dbReference type="Proteomes" id="UP000214720">
    <property type="component" value="Unassembled WGS sequence"/>
</dbReference>
<comment type="caution">
    <text evidence="1">The sequence shown here is derived from an EMBL/GenBank/DDBJ whole genome shotgun (WGS) entry which is preliminary data.</text>
</comment>
<protein>
    <submittedName>
        <fullName evidence="1">Uncharacterized protein</fullName>
    </submittedName>
</protein>